<feature type="region of interest" description="Disordered" evidence="1">
    <location>
        <begin position="1"/>
        <end position="26"/>
    </location>
</feature>
<accession>A0A0A9H7G8</accession>
<evidence type="ECO:0000256" key="1">
    <source>
        <dbReference type="SAM" id="MobiDB-lite"/>
    </source>
</evidence>
<name>A0A0A9H7G8_ARUDO</name>
<sequence>MCTTAPGSSLSSLSQASPCPAWRLST</sequence>
<protein>
    <submittedName>
        <fullName evidence="2">Uncharacterized protein</fullName>
    </submittedName>
</protein>
<reference evidence="2" key="2">
    <citation type="journal article" date="2015" name="Data Brief">
        <title>Shoot transcriptome of the giant reed, Arundo donax.</title>
        <authorList>
            <person name="Barrero R.A."/>
            <person name="Guerrero F.D."/>
            <person name="Moolhuijzen P."/>
            <person name="Goolsby J.A."/>
            <person name="Tidwell J."/>
            <person name="Bellgard S.E."/>
            <person name="Bellgard M.I."/>
        </authorList>
    </citation>
    <scope>NUCLEOTIDE SEQUENCE</scope>
    <source>
        <tissue evidence="2">Shoot tissue taken approximately 20 cm above the soil surface</tissue>
    </source>
</reference>
<proteinExistence type="predicted"/>
<organism evidence="2">
    <name type="scientific">Arundo donax</name>
    <name type="common">Giant reed</name>
    <name type="synonym">Donax arundinaceus</name>
    <dbReference type="NCBI Taxonomy" id="35708"/>
    <lineage>
        <taxon>Eukaryota</taxon>
        <taxon>Viridiplantae</taxon>
        <taxon>Streptophyta</taxon>
        <taxon>Embryophyta</taxon>
        <taxon>Tracheophyta</taxon>
        <taxon>Spermatophyta</taxon>
        <taxon>Magnoliopsida</taxon>
        <taxon>Liliopsida</taxon>
        <taxon>Poales</taxon>
        <taxon>Poaceae</taxon>
        <taxon>PACMAD clade</taxon>
        <taxon>Arundinoideae</taxon>
        <taxon>Arundineae</taxon>
        <taxon>Arundo</taxon>
    </lineage>
</organism>
<dbReference type="EMBL" id="GBRH01169038">
    <property type="protein sequence ID" value="JAE28858.1"/>
    <property type="molecule type" value="Transcribed_RNA"/>
</dbReference>
<dbReference type="AlphaFoldDB" id="A0A0A9H7G8"/>
<reference evidence="2" key="1">
    <citation type="submission" date="2014-09" db="EMBL/GenBank/DDBJ databases">
        <authorList>
            <person name="Magalhaes I.L.F."/>
            <person name="Oliveira U."/>
            <person name="Santos F.R."/>
            <person name="Vidigal T.H.D.A."/>
            <person name="Brescovit A.D."/>
            <person name="Santos A.J."/>
        </authorList>
    </citation>
    <scope>NUCLEOTIDE SEQUENCE</scope>
    <source>
        <tissue evidence="2">Shoot tissue taken approximately 20 cm above the soil surface</tissue>
    </source>
</reference>
<evidence type="ECO:0000313" key="2">
    <source>
        <dbReference type="EMBL" id="JAE28858.1"/>
    </source>
</evidence>